<sequence length="321" mass="37656">MHIKRFFQKLGWYRQPAFYQYQPDENHIELLNFWTSQKRDEIWLYQFVRQHFSQYLTTERTLLLSSVFGPRKLITDSHSSIKVFYTGENVRRFHEYRDHCLPDVDLSLGFDDIRHPNYIRFPIWIFYFFGGGQTQRAIQRTLDQFVLPKPISIDARQFCSMVCSHDKNGIRGRLFKALSTVAPIASAGTYLTNTDILQTQYNDDKTHFLQAFQFNICPENTNHPGYVTEKIFQAIQADTVPIYWGSDNNPEPEVLNPDAILFYNGRGSVGTLTQQVEDLYRNPRKYAAFLAQPKFKPTAAEYIAHRIALLRQRLQQLFEGS</sequence>
<dbReference type="SUPFAM" id="SSF53756">
    <property type="entry name" value="UDP-Glycosyltransferase/glycogen phosphorylase"/>
    <property type="match status" value="1"/>
</dbReference>
<evidence type="ECO:0000313" key="6">
    <source>
        <dbReference type="EMBL" id="SKB26290.1"/>
    </source>
</evidence>
<feature type="domain" description="Fucosyltransferase C-terminal" evidence="4">
    <location>
        <begin position="158"/>
        <end position="291"/>
    </location>
</feature>
<keyword evidence="2 6" id="KW-0328">Glycosyltransferase</keyword>
<dbReference type="OrthoDB" id="9791032at2"/>
<evidence type="ECO:0000313" key="7">
    <source>
        <dbReference type="Proteomes" id="UP000190541"/>
    </source>
</evidence>
<dbReference type="InterPro" id="IPR038577">
    <property type="entry name" value="GT10-like_C_sf"/>
</dbReference>
<evidence type="ECO:0000256" key="2">
    <source>
        <dbReference type="ARBA" id="ARBA00022676"/>
    </source>
</evidence>
<dbReference type="PANTHER" id="PTHR11929">
    <property type="entry name" value="ALPHA- 1,3 -FUCOSYLTRANSFERASE"/>
    <property type="match status" value="1"/>
</dbReference>
<dbReference type="Pfam" id="PF00852">
    <property type="entry name" value="Glyco_transf_10"/>
    <property type="match status" value="1"/>
</dbReference>
<dbReference type="InterPro" id="IPR042574">
    <property type="entry name" value="FucT_N_sf"/>
</dbReference>
<dbReference type="Pfam" id="PF18025">
    <property type="entry name" value="FucT_N"/>
    <property type="match status" value="1"/>
</dbReference>
<dbReference type="EMBL" id="FUYS01000001">
    <property type="protein sequence ID" value="SKB26290.1"/>
    <property type="molecule type" value="Genomic_DNA"/>
</dbReference>
<dbReference type="GO" id="GO:0008417">
    <property type="term" value="F:fucosyltransferase activity"/>
    <property type="evidence" value="ECO:0007669"/>
    <property type="project" value="InterPro"/>
</dbReference>
<evidence type="ECO:0000259" key="5">
    <source>
        <dbReference type="Pfam" id="PF18025"/>
    </source>
</evidence>
<dbReference type="STRING" id="623280.SAMN05660226_00098"/>
<reference evidence="6 7" key="1">
    <citation type="submission" date="2017-02" db="EMBL/GenBank/DDBJ databases">
        <authorList>
            <person name="Peterson S.W."/>
        </authorList>
    </citation>
    <scope>NUCLEOTIDE SEQUENCE [LARGE SCALE GENOMIC DNA]</scope>
    <source>
        <strain evidence="6 7">DSM 22899</strain>
    </source>
</reference>
<proteinExistence type="inferred from homology"/>
<keyword evidence="7" id="KW-1185">Reference proteome</keyword>
<dbReference type="PANTHER" id="PTHR11929:SF194">
    <property type="entry name" value="ALPHA-(1,3)-FUCOSYLTRANSFERASE 10"/>
    <property type="match status" value="1"/>
</dbReference>
<evidence type="ECO:0000256" key="3">
    <source>
        <dbReference type="ARBA" id="ARBA00022679"/>
    </source>
</evidence>
<dbReference type="InterPro" id="IPR041058">
    <property type="entry name" value="FucT_N"/>
</dbReference>
<dbReference type="Gene3D" id="3.40.50.11650">
    <property type="entry name" value="Glycosyl transferase family 10, N-terminal domain"/>
    <property type="match status" value="1"/>
</dbReference>
<dbReference type="RefSeq" id="WP_079714849.1">
    <property type="nucleotide sequence ID" value="NZ_FUYS01000001.1"/>
</dbReference>
<organism evidence="6 7">
    <name type="scientific">Parapedobacter luteus</name>
    <dbReference type="NCBI Taxonomy" id="623280"/>
    <lineage>
        <taxon>Bacteria</taxon>
        <taxon>Pseudomonadati</taxon>
        <taxon>Bacteroidota</taxon>
        <taxon>Sphingobacteriia</taxon>
        <taxon>Sphingobacteriales</taxon>
        <taxon>Sphingobacteriaceae</taxon>
        <taxon>Parapedobacter</taxon>
    </lineage>
</organism>
<dbReference type="Proteomes" id="UP000190541">
    <property type="component" value="Unassembled WGS sequence"/>
</dbReference>
<dbReference type="AlphaFoldDB" id="A0A1T4ZU78"/>
<comment type="similarity">
    <text evidence="1">Belongs to the glycosyltransferase 10 family.</text>
</comment>
<feature type="domain" description="Alpha-(1,3)-fucosyltransferase FucT N-terminal" evidence="5">
    <location>
        <begin position="28"/>
        <end position="127"/>
    </location>
</feature>
<evidence type="ECO:0000256" key="1">
    <source>
        <dbReference type="ARBA" id="ARBA00008919"/>
    </source>
</evidence>
<dbReference type="GO" id="GO:0016020">
    <property type="term" value="C:membrane"/>
    <property type="evidence" value="ECO:0007669"/>
    <property type="project" value="InterPro"/>
</dbReference>
<accession>A0A1T4ZU78</accession>
<protein>
    <submittedName>
        <fullName evidence="6">Glycosyltransferase family 10 (Fucosyltransferase) C-term</fullName>
    </submittedName>
</protein>
<dbReference type="InterPro" id="IPR055270">
    <property type="entry name" value="Glyco_tran_10_C"/>
</dbReference>
<dbReference type="InterPro" id="IPR001503">
    <property type="entry name" value="Glyco_trans_10"/>
</dbReference>
<dbReference type="Gene3D" id="3.40.50.11660">
    <property type="entry name" value="Glycosyl transferase family 10, C-terminal domain"/>
    <property type="match status" value="1"/>
</dbReference>
<keyword evidence="3 6" id="KW-0808">Transferase</keyword>
<name>A0A1T4ZU78_9SPHI</name>
<gene>
    <name evidence="6" type="ORF">SAMN05660226_00098</name>
</gene>
<evidence type="ECO:0000259" key="4">
    <source>
        <dbReference type="Pfam" id="PF00852"/>
    </source>
</evidence>